<keyword evidence="4" id="KW-0560">Oxidoreductase</keyword>
<comment type="cofactor">
    <cofactor evidence="1">
        <name>Fe(2+)</name>
        <dbReference type="ChEBI" id="CHEBI:29033"/>
    </cofactor>
</comment>
<name>A0A0C9T4X2_PLICR</name>
<dbReference type="AlphaFoldDB" id="A0A0C9T4X2"/>
<protein>
    <recommendedName>
        <fullName evidence="6">2OGFeDO JBP1/TET oxygenase domain-containing protein</fullName>
    </recommendedName>
</protein>
<accession>A0A0C9T4X2</accession>
<feature type="domain" description="2OGFeDO JBP1/TET oxygenase" evidence="6">
    <location>
        <begin position="9"/>
        <end position="170"/>
    </location>
</feature>
<dbReference type="EMBL" id="KN832581">
    <property type="protein sequence ID" value="KII83173.1"/>
    <property type="molecule type" value="Genomic_DNA"/>
</dbReference>
<evidence type="ECO:0000256" key="2">
    <source>
        <dbReference type="ARBA" id="ARBA00022723"/>
    </source>
</evidence>
<dbReference type="OrthoDB" id="3200752at2759"/>
<organism evidence="7 8">
    <name type="scientific">Plicaturopsis crispa FD-325 SS-3</name>
    <dbReference type="NCBI Taxonomy" id="944288"/>
    <lineage>
        <taxon>Eukaryota</taxon>
        <taxon>Fungi</taxon>
        <taxon>Dikarya</taxon>
        <taxon>Basidiomycota</taxon>
        <taxon>Agaricomycotina</taxon>
        <taxon>Agaricomycetes</taxon>
        <taxon>Agaricomycetidae</taxon>
        <taxon>Amylocorticiales</taxon>
        <taxon>Amylocorticiaceae</taxon>
        <taxon>Plicatura</taxon>
        <taxon>Plicaturopsis crispa</taxon>
    </lineage>
</organism>
<gene>
    <name evidence="7" type="ORF">PLICRDRAFT_119759</name>
</gene>
<dbReference type="GO" id="GO:0046872">
    <property type="term" value="F:metal ion binding"/>
    <property type="evidence" value="ECO:0007669"/>
    <property type="project" value="UniProtKB-KW"/>
</dbReference>
<feature type="non-terminal residue" evidence="7">
    <location>
        <position position="1"/>
    </location>
</feature>
<reference evidence="7 8" key="1">
    <citation type="submission" date="2014-06" db="EMBL/GenBank/DDBJ databases">
        <title>Evolutionary Origins and Diversification of the Mycorrhizal Mutualists.</title>
        <authorList>
            <consortium name="DOE Joint Genome Institute"/>
            <consortium name="Mycorrhizal Genomics Consortium"/>
            <person name="Kohler A."/>
            <person name="Kuo A."/>
            <person name="Nagy L.G."/>
            <person name="Floudas D."/>
            <person name="Copeland A."/>
            <person name="Barry K.W."/>
            <person name="Cichocki N."/>
            <person name="Veneault-Fourrey C."/>
            <person name="LaButti K."/>
            <person name="Lindquist E.A."/>
            <person name="Lipzen A."/>
            <person name="Lundell T."/>
            <person name="Morin E."/>
            <person name="Murat C."/>
            <person name="Riley R."/>
            <person name="Ohm R."/>
            <person name="Sun H."/>
            <person name="Tunlid A."/>
            <person name="Henrissat B."/>
            <person name="Grigoriev I.V."/>
            <person name="Hibbett D.S."/>
            <person name="Martin F."/>
        </authorList>
    </citation>
    <scope>NUCLEOTIDE SEQUENCE [LARGE SCALE GENOMIC DNA]</scope>
    <source>
        <strain evidence="7 8">FD-325 SS-3</strain>
    </source>
</reference>
<evidence type="ECO:0000256" key="4">
    <source>
        <dbReference type="ARBA" id="ARBA00023002"/>
    </source>
</evidence>
<dbReference type="Proteomes" id="UP000053263">
    <property type="component" value="Unassembled WGS sequence"/>
</dbReference>
<evidence type="ECO:0000313" key="7">
    <source>
        <dbReference type="EMBL" id="KII83173.1"/>
    </source>
</evidence>
<keyword evidence="2" id="KW-0479">Metal-binding</keyword>
<dbReference type="HOGENOM" id="CLU_039070_2_0_1"/>
<dbReference type="Gene3D" id="3.60.130.30">
    <property type="match status" value="1"/>
</dbReference>
<dbReference type="GO" id="GO:0051213">
    <property type="term" value="F:dioxygenase activity"/>
    <property type="evidence" value="ECO:0007669"/>
    <property type="project" value="UniProtKB-KW"/>
</dbReference>
<evidence type="ECO:0000313" key="8">
    <source>
        <dbReference type="Proteomes" id="UP000053263"/>
    </source>
</evidence>
<evidence type="ECO:0000256" key="3">
    <source>
        <dbReference type="ARBA" id="ARBA00022964"/>
    </source>
</evidence>
<evidence type="ECO:0000256" key="5">
    <source>
        <dbReference type="ARBA" id="ARBA00023004"/>
    </source>
</evidence>
<evidence type="ECO:0000259" key="6">
    <source>
        <dbReference type="Pfam" id="PF12851"/>
    </source>
</evidence>
<sequence length="203" mass="22808">GMADFVPGWFMQGHKRPEDMLYVSKSLNNSKSSTFLEAITPTEMLLNAVTALISPDLYDLGREAITELKTGQHLKSWSDNVALWPSVFSGIEVISNRMTPDHRDSNGSFEGYDLLLSCGTQTWSEVSLPDMKGSLTYRPGTVVGICGKVLRHGVADWGGGERICYAHFMRDAVHSRLKVERPGWVNEQIYRQFMSTEFLARQE</sequence>
<keyword evidence="3" id="KW-0223">Dioxygenase</keyword>
<proteinExistence type="predicted"/>
<evidence type="ECO:0000256" key="1">
    <source>
        <dbReference type="ARBA" id="ARBA00001954"/>
    </source>
</evidence>
<dbReference type="InterPro" id="IPR024779">
    <property type="entry name" value="2OGFeDO_JBP1/TET_oxygenase_dom"/>
</dbReference>
<keyword evidence="8" id="KW-1185">Reference proteome</keyword>
<keyword evidence="5" id="KW-0408">Iron</keyword>
<dbReference type="Pfam" id="PF12851">
    <property type="entry name" value="Tet_JBP"/>
    <property type="match status" value="1"/>
</dbReference>